<proteinExistence type="predicted"/>
<name>A0AAV4LUW4_BABCB</name>
<gene>
    <name evidence="2" type="ORF">BcabD6B2_29500</name>
</gene>
<reference evidence="2 3" key="1">
    <citation type="submission" date="2021-06" db="EMBL/GenBank/DDBJ databases">
        <title>Genome sequence of Babesia caballi.</title>
        <authorList>
            <person name="Yamagishi J."/>
            <person name="Kidaka T."/>
            <person name="Ochi A."/>
        </authorList>
    </citation>
    <scope>NUCLEOTIDE SEQUENCE [LARGE SCALE GENOMIC DNA]</scope>
    <source>
        <strain evidence="2">USDA-D6B2</strain>
    </source>
</reference>
<dbReference type="RefSeq" id="XP_067715584.1">
    <property type="nucleotide sequence ID" value="XM_067859483.1"/>
</dbReference>
<feature type="region of interest" description="Disordered" evidence="1">
    <location>
        <begin position="76"/>
        <end position="96"/>
    </location>
</feature>
<evidence type="ECO:0000256" key="1">
    <source>
        <dbReference type="SAM" id="MobiDB-lite"/>
    </source>
</evidence>
<sequence length="229" mass="26596">MDEGSQRPEYYWPSIDKYPWHSHQKRFPKPEDIGVELFSEFARRDRKVRTLFEALHPLPLHGVNCLFWKRERRSTGVASDPDEGTSGPQGEDVSYEKNLLEPAEAQRITKVNGRYYITDKTARNNVCYLIKRVDFKLRPFKAKVLADLYTVGGAEAGGRNAAAARLLRENVSPVGSVRGEWRWSLPHRVEEPSALNEVAAEDLELHDRRLYRRDFRDYAQRTITHEDKL</sequence>
<dbReference type="Proteomes" id="UP001497744">
    <property type="component" value="Unassembled WGS sequence"/>
</dbReference>
<dbReference type="AlphaFoldDB" id="A0AAV4LUW4"/>
<dbReference type="EMBL" id="BPLF01000002">
    <property type="protein sequence ID" value="GIX63515.1"/>
    <property type="molecule type" value="Genomic_DNA"/>
</dbReference>
<dbReference type="GeneID" id="94194996"/>
<evidence type="ECO:0000313" key="2">
    <source>
        <dbReference type="EMBL" id="GIX63515.1"/>
    </source>
</evidence>
<protein>
    <submittedName>
        <fullName evidence="2">Uncharacterized protein</fullName>
    </submittedName>
</protein>
<comment type="caution">
    <text evidence="2">The sequence shown here is derived from an EMBL/GenBank/DDBJ whole genome shotgun (WGS) entry which is preliminary data.</text>
</comment>
<keyword evidence="3" id="KW-1185">Reference proteome</keyword>
<evidence type="ECO:0000313" key="3">
    <source>
        <dbReference type="Proteomes" id="UP001497744"/>
    </source>
</evidence>
<organism evidence="2 3">
    <name type="scientific">Babesia caballi</name>
    <dbReference type="NCBI Taxonomy" id="5871"/>
    <lineage>
        <taxon>Eukaryota</taxon>
        <taxon>Sar</taxon>
        <taxon>Alveolata</taxon>
        <taxon>Apicomplexa</taxon>
        <taxon>Aconoidasida</taxon>
        <taxon>Piroplasmida</taxon>
        <taxon>Babesiidae</taxon>
        <taxon>Babesia</taxon>
    </lineage>
</organism>
<accession>A0AAV4LUW4</accession>